<dbReference type="GO" id="GO:0008168">
    <property type="term" value="F:methyltransferase activity"/>
    <property type="evidence" value="ECO:0007669"/>
    <property type="project" value="UniProtKB-KW"/>
</dbReference>
<evidence type="ECO:0000313" key="2">
    <source>
        <dbReference type="EMBL" id="GER36536.1"/>
    </source>
</evidence>
<keyword evidence="2" id="KW-0489">Methyltransferase</keyword>
<dbReference type="Proteomes" id="UP000325081">
    <property type="component" value="Unassembled WGS sequence"/>
</dbReference>
<reference evidence="3" key="1">
    <citation type="journal article" date="2019" name="Curr. Biol.">
        <title>Genome Sequence of Striga asiatica Provides Insight into the Evolution of Plant Parasitism.</title>
        <authorList>
            <person name="Yoshida S."/>
            <person name="Kim S."/>
            <person name="Wafula E.K."/>
            <person name="Tanskanen J."/>
            <person name="Kim Y.M."/>
            <person name="Honaas L."/>
            <person name="Yang Z."/>
            <person name="Spallek T."/>
            <person name="Conn C.E."/>
            <person name="Ichihashi Y."/>
            <person name="Cheong K."/>
            <person name="Cui S."/>
            <person name="Der J.P."/>
            <person name="Gundlach H."/>
            <person name="Jiao Y."/>
            <person name="Hori C."/>
            <person name="Ishida J.K."/>
            <person name="Kasahara H."/>
            <person name="Kiba T."/>
            <person name="Kim M.S."/>
            <person name="Koo N."/>
            <person name="Laohavisit A."/>
            <person name="Lee Y.H."/>
            <person name="Lumba S."/>
            <person name="McCourt P."/>
            <person name="Mortimer J.C."/>
            <person name="Mutuku J.M."/>
            <person name="Nomura T."/>
            <person name="Sasaki-Sekimoto Y."/>
            <person name="Seto Y."/>
            <person name="Wang Y."/>
            <person name="Wakatake T."/>
            <person name="Sakakibara H."/>
            <person name="Demura T."/>
            <person name="Yamaguchi S."/>
            <person name="Yoneyama K."/>
            <person name="Manabe R.I."/>
            <person name="Nelson D.C."/>
            <person name="Schulman A.H."/>
            <person name="Timko M.P."/>
            <person name="dePamphilis C.W."/>
            <person name="Choi D."/>
            <person name="Shirasu K."/>
        </authorList>
    </citation>
    <scope>NUCLEOTIDE SEQUENCE [LARGE SCALE GENOMIC DNA]</scope>
    <source>
        <strain evidence="3">cv. UVA1</strain>
    </source>
</reference>
<dbReference type="OrthoDB" id="1899623at2759"/>
<dbReference type="EMBL" id="BKCP01005183">
    <property type="protein sequence ID" value="GER36536.1"/>
    <property type="molecule type" value="Genomic_DNA"/>
</dbReference>
<dbReference type="PANTHER" id="PTHR34210:SF1">
    <property type="entry name" value="OS03G0274700 PROTEIN"/>
    <property type="match status" value="1"/>
</dbReference>
<feature type="region of interest" description="Disordered" evidence="1">
    <location>
        <begin position="135"/>
        <end position="167"/>
    </location>
</feature>
<feature type="region of interest" description="Disordered" evidence="1">
    <location>
        <begin position="1"/>
        <end position="26"/>
    </location>
</feature>
<sequence length="167" mass="19602">MPMERQSGGDPRDQSQEEDMDIGYDDNNVIQTFEGLEQRFLDDIMKLSKEQVDAEDAENARHRERINTINAQYEEQLSALRARHTTRRDEFLRKESVARQQHYQQMFMEFNPVASSAGESHIGYSSEPYVRERTRFPGGARDHRYESNKVPYPKGRAYNNDSGSHYY</sequence>
<name>A0A5A7PV61_STRAF</name>
<evidence type="ECO:0000256" key="1">
    <source>
        <dbReference type="SAM" id="MobiDB-lite"/>
    </source>
</evidence>
<evidence type="ECO:0000313" key="3">
    <source>
        <dbReference type="Proteomes" id="UP000325081"/>
    </source>
</evidence>
<accession>A0A5A7PV61</accession>
<dbReference type="AlphaFoldDB" id="A0A5A7PV61"/>
<dbReference type="GO" id="GO:0032259">
    <property type="term" value="P:methylation"/>
    <property type="evidence" value="ECO:0007669"/>
    <property type="project" value="UniProtKB-KW"/>
</dbReference>
<organism evidence="2 3">
    <name type="scientific">Striga asiatica</name>
    <name type="common">Asiatic witchweed</name>
    <name type="synonym">Buchnera asiatica</name>
    <dbReference type="NCBI Taxonomy" id="4170"/>
    <lineage>
        <taxon>Eukaryota</taxon>
        <taxon>Viridiplantae</taxon>
        <taxon>Streptophyta</taxon>
        <taxon>Embryophyta</taxon>
        <taxon>Tracheophyta</taxon>
        <taxon>Spermatophyta</taxon>
        <taxon>Magnoliopsida</taxon>
        <taxon>eudicotyledons</taxon>
        <taxon>Gunneridae</taxon>
        <taxon>Pentapetalae</taxon>
        <taxon>asterids</taxon>
        <taxon>lamiids</taxon>
        <taxon>Lamiales</taxon>
        <taxon>Orobanchaceae</taxon>
        <taxon>Buchnereae</taxon>
        <taxon>Striga</taxon>
    </lineage>
</organism>
<keyword evidence="3" id="KW-1185">Reference proteome</keyword>
<protein>
    <submittedName>
        <fullName evidence="2">S-adenosyl-L-methionine-dependentmethyltransferases superfamily protein</fullName>
    </submittedName>
</protein>
<gene>
    <name evidence="2" type="ORF">STAS_12872</name>
</gene>
<dbReference type="PANTHER" id="PTHR34210">
    <property type="entry name" value="OS01G0252900 PROTEIN"/>
    <property type="match status" value="1"/>
</dbReference>
<feature type="compositionally biased region" description="Basic and acidic residues" evidence="1">
    <location>
        <begin position="135"/>
        <end position="147"/>
    </location>
</feature>
<proteinExistence type="predicted"/>
<comment type="caution">
    <text evidence="2">The sequence shown here is derived from an EMBL/GenBank/DDBJ whole genome shotgun (WGS) entry which is preliminary data.</text>
</comment>
<keyword evidence="2" id="KW-0808">Transferase</keyword>